<feature type="domain" description="Transcription regulator PadR N-terminal" evidence="2">
    <location>
        <begin position="74"/>
        <end position="143"/>
    </location>
</feature>
<dbReference type="InterPro" id="IPR036390">
    <property type="entry name" value="WH_DNA-bd_sf"/>
</dbReference>
<evidence type="ECO:0000313" key="3">
    <source>
        <dbReference type="EMBL" id="NUB03920.1"/>
    </source>
</evidence>
<name>A0ABX2KK03_9PROT</name>
<organism evidence="3 4">
    <name type="scientific">Azospirillum melinis</name>
    <dbReference type="NCBI Taxonomy" id="328839"/>
    <lineage>
        <taxon>Bacteria</taxon>
        <taxon>Pseudomonadati</taxon>
        <taxon>Pseudomonadota</taxon>
        <taxon>Alphaproteobacteria</taxon>
        <taxon>Rhodospirillales</taxon>
        <taxon>Azospirillaceae</taxon>
        <taxon>Azospirillum</taxon>
    </lineage>
</organism>
<evidence type="ECO:0000313" key="4">
    <source>
        <dbReference type="Proteomes" id="UP000605086"/>
    </source>
</evidence>
<proteinExistence type="predicted"/>
<dbReference type="InterPro" id="IPR036388">
    <property type="entry name" value="WH-like_DNA-bd_sf"/>
</dbReference>
<keyword evidence="4" id="KW-1185">Reference proteome</keyword>
<feature type="region of interest" description="Disordered" evidence="1">
    <location>
        <begin position="14"/>
        <end position="37"/>
    </location>
</feature>
<dbReference type="SUPFAM" id="SSF46785">
    <property type="entry name" value="Winged helix' DNA-binding domain"/>
    <property type="match status" value="1"/>
</dbReference>
<dbReference type="InterPro" id="IPR005149">
    <property type="entry name" value="Tscrpt_reg_PadR_N"/>
</dbReference>
<dbReference type="Gene3D" id="1.10.10.10">
    <property type="entry name" value="Winged helix-like DNA-binding domain superfamily/Winged helix DNA-binding domain"/>
    <property type="match status" value="1"/>
</dbReference>
<protein>
    <submittedName>
        <fullName evidence="3">PadR family transcriptional regulator</fullName>
    </submittedName>
</protein>
<evidence type="ECO:0000256" key="1">
    <source>
        <dbReference type="SAM" id="MobiDB-lite"/>
    </source>
</evidence>
<comment type="caution">
    <text evidence="3">The sequence shown here is derived from an EMBL/GenBank/DDBJ whole genome shotgun (WGS) entry which is preliminary data.</text>
</comment>
<dbReference type="PANTHER" id="PTHR43252:SF7">
    <property type="entry name" value="TRANSCRIPTIONAL REGULATOR YQJI"/>
    <property type="match status" value="1"/>
</dbReference>
<accession>A0ABX2KK03</accession>
<evidence type="ECO:0000259" key="2">
    <source>
        <dbReference type="Pfam" id="PF03551"/>
    </source>
</evidence>
<dbReference type="Proteomes" id="UP000605086">
    <property type="component" value="Unassembled WGS sequence"/>
</dbReference>
<dbReference type="RefSeq" id="WP_174474786.1">
    <property type="nucleotide sequence ID" value="NZ_JAGINN010000020.1"/>
</dbReference>
<dbReference type="EMBL" id="WHOS01000079">
    <property type="protein sequence ID" value="NUB03920.1"/>
    <property type="molecule type" value="Genomic_DNA"/>
</dbReference>
<dbReference type="Pfam" id="PF03551">
    <property type="entry name" value="PadR"/>
    <property type="match status" value="1"/>
</dbReference>
<dbReference type="PANTHER" id="PTHR43252">
    <property type="entry name" value="TRANSCRIPTIONAL REGULATOR YQJI"/>
    <property type="match status" value="1"/>
</dbReference>
<gene>
    <name evidence="3" type="ORF">GBZ48_32420</name>
</gene>
<reference evidence="3 4" key="1">
    <citation type="submission" date="2019-10" db="EMBL/GenBank/DDBJ databases">
        <title>Genome sequence of Azospirillum melinis.</title>
        <authorList>
            <person name="Ambrosini A."/>
            <person name="Sant'Anna F.H."/>
            <person name="Cassan F.D."/>
            <person name="Souza E.M."/>
            <person name="Passaglia L.M.P."/>
        </authorList>
    </citation>
    <scope>NUCLEOTIDE SEQUENCE [LARGE SCALE GENOMIC DNA]</scope>
    <source>
        <strain evidence="3 4">TMCY0552</strain>
    </source>
</reference>
<sequence>MLRHLFHKHGRRFSRPDFEDEAPEGRGRHGRHGHRGGWEGWGGHGWGGHGLGGQGRGSRGERRVFDHGDLRLVLLWLIAEKPRSGYDLIKTVEVMVGGAYSPSPGVVYPTLTLLEEQGHIRVGATEGNKKLYEIMPEGSEALKAAEPSVAAVRERIAHARARQQRESSPQIHRAIENFKLALRLRLSRGDLTAEQTQAIADIIDDAARKVERI</sequence>